<evidence type="ECO:0000313" key="1">
    <source>
        <dbReference type="EMBL" id="CUP84104.1"/>
    </source>
</evidence>
<sequence>MTTYTDKNLRLPTDIQYAIGRASARIPGWDYQQVPYIDAWGREEKSGTLPMRAMDNFLNPAYTSSMQVTDVDKEIQRLYNQTGDGGVVPDRPQKYITVDGERVDLTGEQYVEYATKRGQTQFKLLEELLDSSLYRSLGDEEKTQAVSSVYNYADMLGKAAVSDYQPEDWVAEAQNAKKEFGISTSEYLLLRGQYGGSLLSGKKVREAYQAGMPAQDYLHWAVQEKDTDGSGRTNQAETIAAIETSGLSQEEKDVLYAVEQVSDAGRRKWERARDWGLSVEDYQRYYAIYSGDGKKEEKLTALQRAGMTAAQANYFWSLMSKN</sequence>
<dbReference type="AlphaFoldDB" id="A0A174RFE0"/>
<proteinExistence type="predicted"/>
<accession>A0A174RFE0</accession>
<reference evidence="1 2" key="1">
    <citation type="submission" date="2015-09" db="EMBL/GenBank/DDBJ databases">
        <authorList>
            <consortium name="Pathogen Informatics"/>
        </authorList>
    </citation>
    <scope>NUCLEOTIDE SEQUENCE [LARGE SCALE GENOMIC DNA]</scope>
    <source>
        <strain evidence="1 2">2789STDY5608854</strain>
    </source>
</reference>
<organism evidence="1 2">
    <name type="scientific">Flavonifractor plautii</name>
    <name type="common">Fusobacterium plautii</name>
    <dbReference type="NCBI Taxonomy" id="292800"/>
    <lineage>
        <taxon>Bacteria</taxon>
        <taxon>Bacillati</taxon>
        <taxon>Bacillota</taxon>
        <taxon>Clostridia</taxon>
        <taxon>Eubacteriales</taxon>
        <taxon>Oscillospiraceae</taxon>
        <taxon>Flavonifractor</taxon>
    </lineage>
</organism>
<dbReference type="EMBL" id="CYZT01000522">
    <property type="protein sequence ID" value="CUP84104.1"/>
    <property type="molecule type" value="Genomic_DNA"/>
</dbReference>
<dbReference type="Proteomes" id="UP000095746">
    <property type="component" value="Unassembled WGS sequence"/>
</dbReference>
<protein>
    <submittedName>
        <fullName evidence="1">Uncharacterized protein</fullName>
    </submittedName>
</protein>
<gene>
    <name evidence="1" type="ORF">ERS852411_03661</name>
</gene>
<name>A0A174RFE0_FLAPL</name>
<evidence type="ECO:0000313" key="2">
    <source>
        <dbReference type="Proteomes" id="UP000095746"/>
    </source>
</evidence>